<gene>
    <name evidence="1" type="ORF">GIB67_022516</name>
</gene>
<dbReference type="Proteomes" id="UP000541444">
    <property type="component" value="Unassembled WGS sequence"/>
</dbReference>
<sequence length="214" mass="23709">MGRSRRKITRRSAGGKAQVKQLITTNNKITILHNNQSSQKTSAICPIQKLGLLHHKSVPDTENNQDDVTIVSTEAAKVFIKICDQIQTDFEELKNFDKPLYKVVIKLMTVERVRAIHHPMVRGRGIGRVVANHAVVGRSAPRRDARVPVPRVPTAARAIRTNVRRRCGVGRGALPMDEVVAETSVHLGQDYVPEVTQDEIIVPPVLVAVPQGDF</sequence>
<accession>A0A7J7L7B4</accession>
<reference evidence="1 2" key="1">
    <citation type="journal article" date="2020" name="IScience">
        <title>Genome Sequencing of the Endangered Kingdonia uniflora (Circaeasteraceae, Ranunculales) Reveals Potential Mechanisms of Evolutionary Specialization.</title>
        <authorList>
            <person name="Sun Y."/>
            <person name="Deng T."/>
            <person name="Zhang A."/>
            <person name="Moore M.J."/>
            <person name="Landis J.B."/>
            <person name="Lin N."/>
            <person name="Zhang H."/>
            <person name="Zhang X."/>
            <person name="Huang J."/>
            <person name="Zhang X."/>
            <person name="Sun H."/>
            <person name="Wang H."/>
        </authorList>
    </citation>
    <scope>NUCLEOTIDE SEQUENCE [LARGE SCALE GENOMIC DNA]</scope>
    <source>
        <strain evidence="1">TB1705</strain>
        <tissue evidence="1">Leaf</tissue>
    </source>
</reference>
<evidence type="ECO:0000313" key="1">
    <source>
        <dbReference type="EMBL" id="KAF6138482.1"/>
    </source>
</evidence>
<organism evidence="1 2">
    <name type="scientific">Kingdonia uniflora</name>
    <dbReference type="NCBI Taxonomy" id="39325"/>
    <lineage>
        <taxon>Eukaryota</taxon>
        <taxon>Viridiplantae</taxon>
        <taxon>Streptophyta</taxon>
        <taxon>Embryophyta</taxon>
        <taxon>Tracheophyta</taxon>
        <taxon>Spermatophyta</taxon>
        <taxon>Magnoliopsida</taxon>
        <taxon>Ranunculales</taxon>
        <taxon>Circaeasteraceae</taxon>
        <taxon>Kingdonia</taxon>
    </lineage>
</organism>
<comment type="caution">
    <text evidence="1">The sequence shown here is derived from an EMBL/GenBank/DDBJ whole genome shotgun (WGS) entry which is preliminary data.</text>
</comment>
<proteinExistence type="predicted"/>
<keyword evidence="2" id="KW-1185">Reference proteome</keyword>
<name>A0A7J7L7B4_9MAGN</name>
<protein>
    <submittedName>
        <fullName evidence="1">Uncharacterized protein</fullName>
    </submittedName>
</protein>
<dbReference type="EMBL" id="JACGCM010002569">
    <property type="protein sequence ID" value="KAF6138482.1"/>
    <property type="molecule type" value="Genomic_DNA"/>
</dbReference>
<dbReference type="AlphaFoldDB" id="A0A7J7L7B4"/>
<evidence type="ECO:0000313" key="2">
    <source>
        <dbReference type="Proteomes" id="UP000541444"/>
    </source>
</evidence>